<reference evidence="1" key="1">
    <citation type="submission" date="2024-07" db="EMBL/GenBank/DDBJ databases">
        <authorList>
            <person name="Yu S.T."/>
        </authorList>
    </citation>
    <scope>NUCLEOTIDE SEQUENCE</scope>
    <source>
        <strain evidence="1">R21</strain>
    </source>
</reference>
<dbReference type="EMBL" id="CP163435">
    <property type="protein sequence ID" value="XDQ23313.1"/>
    <property type="molecule type" value="Genomic_DNA"/>
</dbReference>
<accession>A0AB39P0I5</accession>
<organism evidence="1">
    <name type="scientific">Streptomyces sp. R21</name>
    <dbReference type="NCBI Taxonomy" id="3238627"/>
    <lineage>
        <taxon>Bacteria</taxon>
        <taxon>Bacillati</taxon>
        <taxon>Actinomycetota</taxon>
        <taxon>Actinomycetes</taxon>
        <taxon>Kitasatosporales</taxon>
        <taxon>Streptomycetaceae</taxon>
        <taxon>Streptomyces</taxon>
    </lineage>
</organism>
<protein>
    <submittedName>
        <fullName evidence="1">Uncharacterized protein</fullName>
    </submittedName>
</protein>
<evidence type="ECO:0000313" key="1">
    <source>
        <dbReference type="EMBL" id="XDQ23313.1"/>
    </source>
</evidence>
<sequence>MATALQPQIQTRDPRSFVDPSVWDRQITLLVRDHPFDRLMAERLFGQAVAYLITAIETWGQGLEIGCGALVDTAVHGFILDTVNYREFCARHFRGQFLEHVPEIDRKADGTVVRTAQILADNGFAVDLPLWEKDAAKCSPCTPNSNCH</sequence>
<dbReference type="RefSeq" id="WP_369228918.1">
    <property type="nucleotide sequence ID" value="NZ_CP163435.1"/>
</dbReference>
<name>A0AB39P0I5_9ACTN</name>
<dbReference type="AlphaFoldDB" id="A0AB39P0I5"/>
<proteinExistence type="predicted"/>
<gene>
    <name evidence="1" type="ORF">AB5J56_00605</name>
</gene>